<evidence type="ECO:0000313" key="4">
    <source>
        <dbReference type="Proteomes" id="UP000056322"/>
    </source>
</evidence>
<dbReference type="RefSeq" id="WP_171816507.1">
    <property type="nucleotide sequence ID" value="NZ_LN794158.1"/>
</dbReference>
<dbReference type="GO" id="GO:0016020">
    <property type="term" value="C:membrane"/>
    <property type="evidence" value="ECO:0007669"/>
    <property type="project" value="TreeGrafter"/>
</dbReference>
<keyword evidence="1" id="KW-0812">Transmembrane</keyword>
<feature type="transmembrane region" description="Helical" evidence="1">
    <location>
        <begin position="267"/>
        <end position="284"/>
    </location>
</feature>
<accession>A0A0B7J0G4</accession>
<feature type="transmembrane region" description="Helical" evidence="1">
    <location>
        <begin position="324"/>
        <end position="346"/>
    </location>
</feature>
<proteinExistence type="predicted"/>
<dbReference type="GO" id="GO:0000271">
    <property type="term" value="P:polysaccharide biosynthetic process"/>
    <property type="evidence" value="ECO:0007669"/>
    <property type="project" value="TreeGrafter"/>
</dbReference>
<evidence type="ECO:0000259" key="2">
    <source>
        <dbReference type="Pfam" id="PF01757"/>
    </source>
</evidence>
<dbReference type="STRING" id="1581680.BN1209_1207"/>
<keyword evidence="4" id="KW-1185">Reference proteome</keyword>
<dbReference type="PANTHER" id="PTHR23028:SF53">
    <property type="entry name" value="ACYL_TRANSF_3 DOMAIN-CONTAINING PROTEIN"/>
    <property type="match status" value="1"/>
</dbReference>
<gene>
    <name evidence="3" type="ORF">BN1209_1207</name>
</gene>
<feature type="transmembrane region" description="Helical" evidence="1">
    <location>
        <begin position="51"/>
        <end position="74"/>
    </location>
</feature>
<feature type="domain" description="Acyltransferase 3" evidence="2">
    <location>
        <begin position="18"/>
        <end position="346"/>
    </location>
</feature>
<organism evidence="3 4">
    <name type="scientific">Candidatus Methylopumilus turicensis</name>
    <dbReference type="NCBI Taxonomy" id="1581680"/>
    <lineage>
        <taxon>Bacteria</taxon>
        <taxon>Pseudomonadati</taxon>
        <taxon>Pseudomonadota</taxon>
        <taxon>Betaproteobacteria</taxon>
        <taxon>Nitrosomonadales</taxon>
        <taxon>Methylophilaceae</taxon>
        <taxon>Candidatus Methylopumilus</taxon>
    </lineage>
</organism>
<keyword evidence="1" id="KW-1133">Transmembrane helix</keyword>
<dbReference type="AlphaFoldDB" id="A0A0B7J0G4"/>
<dbReference type="GO" id="GO:0016747">
    <property type="term" value="F:acyltransferase activity, transferring groups other than amino-acyl groups"/>
    <property type="evidence" value="ECO:0007669"/>
    <property type="project" value="InterPro"/>
</dbReference>
<keyword evidence="1" id="KW-0472">Membrane</keyword>
<dbReference type="InterPro" id="IPR002656">
    <property type="entry name" value="Acyl_transf_3_dom"/>
</dbReference>
<dbReference type="EMBL" id="LN794158">
    <property type="protein sequence ID" value="CEN56247.1"/>
    <property type="molecule type" value="Genomic_DNA"/>
</dbReference>
<feature type="transmembrane region" description="Helical" evidence="1">
    <location>
        <begin position="211"/>
        <end position="229"/>
    </location>
</feature>
<dbReference type="PANTHER" id="PTHR23028">
    <property type="entry name" value="ACETYLTRANSFERASE"/>
    <property type="match status" value="1"/>
</dbReference>
<evidence type="ECO:0000313" key="3">
    <source>
        <dbReference type="EMBL" id="CEN56247.1"/>
    </source>
</evidence>
<dbReference type="HOGENOM" id="CLU_005679_1_0_4"/>
<feature type="transmembrane region" description="Helical" evidence="1">
    <location>
        <begin position="296"/>
        <end position="318"/>
    </location>
</feature>
<feature type="transmembrane region" description="Helical" evidence="1">
    <location>
        <begin position="241"/>
        <end position="261"/>
    </location>
</feature>
<feature type="transmembrane region" description="Helical" evidence="1">
    <location>
        <begin position="95"/>
        <end position="116"/>
    </location>
</feature>
<feature type="transmembrane region" description="Helical" evidence="1">
    <location>
        <begin position="150"/>
        <end position="168"/>
    </location>
</feature>
<sequence>MKVEQKFNTMTNFNRYPTLDLFRAIAALSVFVHHFYQQNADFFDKNYTSPFLSFLGGWGVTLFFVISGFCIHHSRLLSVEKNGRFDLMQYFLRRFFRIYPGFVVCVLIFFFIGQHFTSNLVPNSQPIAIFMHLGIISSFFVDYNVGINKVLWSVVVECHFYILYAMLWRKFTGLNSTIRMLLLSLFIGAATFLLSVTLFPQGAERVLVQKIFLASWWIWCLGVLVAELLNKRPVFFKTTFANRTALLGIIIISFGVAYLPSAYSLQLQRFALPFLCAGLVYFALQDTYSFNNVRSLYQIGVVSYSLYLYHPLALMIGTLLELDLFWQAILVFPCGITIAILGYYLIEKPGVAFGRALFTNLKTLNKRALF</sequence>
<dbReference type="Proteomes" id="UP000056322">
    <property type="component" value="Chromosome 1"/>
</dbReference>
<reference evidence="4" key="1">
    <citation type="submission" date="2014-12" db="EMBL/GenBank/DDBJ databases">
        <authorList>
            <person name="Salcher M.M."/>
        </authorList>
    </citation>
    <scope>NUCLEOTIDE SEQUENCE [LARGE SCALE GENOMIC DNA]</scope>
    <source>
        <strain evidence="4">MMS-10A-171</strain>
    </source>
</reference>
<feature type="transmembrane region" description="Helical" evidence="1">
    <location>
        <begin position="21"/>
        <end position="39"/>
    </location>
</feature>
<protein>
    <recommendedName>
        <fullName evidence="2">Acyltransferase 3 domain-containing protein</fullName>
    </recommendedName>
</protein>
<dbReference type="InterPro" id="IPR050879">
    <property type="entry name" value="Acyltransferase_3"/>
</dbReference>
<evidence type="ECO:0000256" key="1">
    <source>
        <dbReference type="SAM" id="Phobius"/>
    </source>
</evidence>
<feature type="transmembrane region" description="Helical" evidence="1">
    <location>
        <begin position="180"/>
        <end position="199"/>
    </location>
</feature>
<name>A0A0B7J0G4_9PROT</name>
<dbReference type="KEGG" id="mbac:BN1209_1207"/>
<dbReference type="Pfam" id="PF01757">
    <property type="entry name" value="Acyl_transf_3"/>
    <property type="match status" value="1"/>
</dbReference>